<evidence type="ECO:0000259" key="2">
    <source>
        <dbReference type="Pfam" id="PF07992"/>
    </source>
</evidence>
<evidence type="ECO:0000313" key="4">
    <source>
        <dbReference type="Proteomes" id="UP001304125"/>
    </source>
</evidence>
<dbReference type="InterPro" id="IPR036188">
    <property type="entry name" value="FAD/NAD-bd_sf"/>
</dbReference>
<dbReference type="SUPFAM" id="SSF51905">
    <property type="entry name" value="FAD/NAD(P)-binding domain"/>
    <property type="match status" value="2"/>
</dbReference>
<dbReference type="EMBL" id="CP134879">
    <property type="protein sequence ID" value="WNM23557.1"/>
    <property type="molecule type" value="Genomic_DNA"/>
</dbReference>
<dbReference type="Proteomes" id="UP001304125">
    <property type="component" value="Chromosome"/>
</dbReference>
<dbReference type="RefSeq" id="WP_313496551.1">
    <property type="nucleotide sequence ID" value="NZ_CP134879.1"/>
</dbReference>
<feature type="domain" description="FAD/NAD(P)-binding" evidence="2">
    <location>
        <begin position="3"/>
        <end position="306"/>
    </location>
</feature>
<dbReference type="PANTHER" id="PTHR43755:SF1">
    <property type="entry name" value="FAD-DEPENDENT PYRIDINE NUCLEOTIDE-DISULPHIDE OXIDOREDUCTASE"/>
    <property type="match status" value="1"/>
</dbReference>
<dbReference type="PANTHER" id="PTHR43755">
    <property type="match status" value="1"/>
</dbReference>
<organism evidence="3 4">
    <name type="scientific">Demequina capsici</name>
    <dbReference type="NCBI Taxonomy" id="3075620"/>
    <lineage>
        <taxon>Bacteria</taxon>
        <taxon>Bacillati</taxon>
        <taxon>Actinomycetota</taxon>
        <taxon>Actinomycetes</taxon>
        <taxon>Micrococcales</taxon>
        <taxon>Demequinaceae</taxon>
        <taxon>Demequina</taxon>
    </lineage>
</organism>
<feature type="region of interest" description="Disordered" evidence="1">
    <location>
        <begin position="390"/>
        <end position="409"/>
    </location>
</feature>
<accession>A0AA96F441</accession>
<sequence>MARVVVLGAGVSGHTAALYLRKRLPREHEVVVVSPNSNYNWIPSNIWVGIGKMTTEDVVFPLAPIYEKKGITFVQAKGVALWPEGDAHVEPGSDGADAYGTVADASGAHASVTGQIGLAQPAVDVEHTSPGRAGEVERLRYDYVINATGPKLNFGATEGLGPDAGFTVSVCTPSHATQAHSELDKLIAAAKTGEKKKVVIGVGHGTCTCEGAAFEYTFNVEHQLREAGVRDNVELTYLTNENELGDFGVGGMQFEQNGFRTTSQLWTESLYRERGVKAVTGAAVTRIEPGVIHYDQLDGSHNEMAYDFAMLLPPFKGNDWKAYDATGADITGTIFAPSGFMKVDADYTPKKYEEWSAKDWPRTYQNPSYGNMFAVGIAFAPPHQISKPRATPDGVAVAPSPPRTGMPSGTMGKVVAHTIADMILKGATTPTHSASMAEMAAACVASAGTGIKTGTAAAMTMSPVVPDWEKYPETGRNLKETFGEIGLAGHWVKRMLHTLFIYKAKVKPGWTWIPE</sequence>
<proteinExistence type="predicted"/>
<dbReference type="GO" id="GO:0016491">
    <property type="term" value="F:oxidoreductase activity"/>
    <property type="evidence" value="ECO:0007669"/>
    <property type="project" value="UniProtKB-KW"/>
</dbReference>
<evidence type="ECO:0000313" key="3">
    <source>
        <dbReference type="EMBL" id="WNM23557.1"/>
    </source>
</evidence>
<evidence type="ECO:0000256" key="1">
    <source>
        <dbReference type="SAM" id="MobiDB-lite"/>
    </source>
</evidence>
<keyword evidence="3" id="KW-0560">Oxidoreductase</keyword>
<dbReference type="InterPro" id="IPR052541">
    <property type="entry name" value="SQRD"/>
</dbReference>
<dbReference type="Pfam" id="PF07992">
    <property type="entry name" value="Pyr_redox_2"/>
    <property type="match status" value="1"/>
</dbReference>
<reference evidence="3 4" key="1">
    <citation type="submission" date="2023-09" db="EMBL/GenBank/DDBJ databases">
        <title>Demequina sp. a novel bacteria isolated from Capsicum annuum.</title>
        <authorList>
            <person name="Humaira Z."/>
            <person name="Lee J."/>
            <person name="Cho D."/>
        </authorList>
    </citation>
    <scope>NUCLEOTIDE SEQUENCE [LARGE SCALE GENOMIC DNA]</scope>
    <source>
        <strain evidence="3 4">OYTSA14</strain>
    </source>
</reference>
<dbReference type="InterPro" id="IPR023753">
    <property type="entry name" value="FAD/NAD-binding_dom"/>
</dbReference>
<keyword evidence="4" id="KW-1185">Reference proteome</keyword>
<protein>
    <submittedName>
        <fullName evidence="3">FAD/NAD(P)-binding oxidoreductase</fullName>
        <ecNumber evidence="3">1.-.-.-</ecNumber>
    </submittedName>
</protein>
<gene>
    <name evidence="3" type="ORF">RN606_09270</name>
</gene>
<name>A0AA96F441_9MICO</name>
<dbReference type="AlphaFoldDB" id="A0AA96F441"/>
<dbReference type="EC" id="1.-.-.-" evidence="3"/>
<dbReference type="Gene3D" id="3.50.50.100">
    <property type="match status" value="1"/>
</dbReference>